<keyword evidence="4" id="KW-1003">Cell membrane</keyword>
<evidence type="ECO:0000256" key="11">
    <source>
        <dbReference type="ARBA" id="ARBA00023136"/>
    </source>
</evidence>
<evidence type="ECO:0000256" key="9">
    <source>
        <dbReference type="ARBA" id="ARBA00022989"/>
    </source>
</evidence>
<keyword evidence="3" id="KW-0813">Transport</keyword>
<evidence type="ECO:0000256" key="7">
    <source>
        <dbReference type="ARBA" id="ARBA00022723"/>
    </source>
</evidence>
<evidence type="ECO:0000256" key="5">
    <source>
        <dbReference type="ARBA" id="ARBA00022617"/>
    </source>
</evidence>
<keyword evidence="11 13" id="KW-0472">Membrane</keyword>
<accession>A0A420WIM3</accession>
<gene>
    <name evidence="15" type="ORF">DES40_0160</name>
</gene>
<name>A0A420WIM3_9PROT</name>
<dbReference type="PANTHER" id="PTHR30529:SF7">
    <property type="entry name" value="CYTOCHROME B561 BACTERIAL_NI-HYDROGENASE DOMAIN-CONTAINING PROTEIN"/>
    <property type="match status" value="1"/>
</dbReference>
<dbReference type="InterPro" id="IPR011577">
    <property type="entry name" value="Cyt_b561_bac/Ni-Hgenase"/>
</dbReference>
<evidence type="ECO:0000256" key="13">
    <source>
        <dbReference type="SAM" id="Phobius"/>
    </source>
</evidence>
<dbReference type="GO" id="GO:0022904">
    <property type="term" value="P:respiratory electron transport chain"/>
    <property type="evidence" value="ECO:0007669"/>
    <property type="project" value="InterPro"/>
</dbReference>
<feature type="transmembrane region" description="Helical" evidence="13">
    <location>
        <begin position="161"/>
        <end position="180"/>
    </location>
</feature>
<keyword evidence="6 13" id="KW-0812">Transmembrane</keyword>
<comment type="similarity">
    <text evidence="12">Belongs to the cytochrome b561 family.</text>
</comment>
<feature type="transmembrane region" description="Helical" evidence="13">
    <location>
        <begin position="54"/>
        <end position="73"/>
    </location>
</feature>
<dbReference type="Pfam" id="PF01292">
    <property type="entry name" value="Ni_hydr_CYTB"/>
    <property type="match status" value="1"/>
</dbReference>
<dbReference type="PANTHER" id="PTHR30529">
    <property type="entry name" value="CYTOCHROME B561"/>
    <property type="match status" value="1"/>
</dbReference>
<dbReference type="RefSeq" id="WP_121098680.1">
    <property type="nucleotide sequence ID" value="NZ_RBII01000001.1"/>
</dbReference>
<evidence type="ECO:0000256" key="2">
    <source>
        <dbReference type="ARBA" id="ARBA00004651"/>
    </source>
</evidence>
<evidence type="ECO:0000259" key="14">
    <source>
        <dbReference type="Pfam" id="PF01292"/>
    </source>
</evidence>
<evidence type="ECO:0000256" key="12">
    <source>
        <dbReference type="ARBA" id="ARBA00037975"/>
    </source>
</evidence>
<dbReference type="InterPro" id="IPR052168">
    <property type="entry name" value="Cytochrome_b561_oxidase"/>
</dbReference>
<dbReference type="Proteomes" id="UP000282211">
    <property type="component" value="Unassembled WGS sequence"/>
</dbReference>
<evidence type="ECO:0000256" key="1">
    <source>
        <dbReference type="ARBA" id="ARBA00001970"/>
    </source>
</evidence>
<sequence length="199" mass="22839">MKFRNTQSGYGLIAISLHWIVAAAFIANYILIFSREWFLDNKSDLARTFISTHFAIGITVLVFVGLRIFWRLFEKQPDDVPAPKYQHLAAHSVHFLLYAFMIIMPLTGYLGTGGPSKLFFLIEVPAFKNTAIFATVVEGWMGMNFETFEKPMDFIHKKIGTYAVLFLFVLHAGAAIYHHFVYKDRVLKRMIVPAKDHES</sequence>
<feature type="transmembrane region" description="Helical" evidence="13">
    <location>
        <begin position="12"/>
        <end position="33"/>
    </location>
</feature>
<dbReference type="SUPFAM" id="SSF81342">
    <property type="entry name" value="Transmembrane di-heme cytochromes"/>
    <property type="match status" value="1"/>
</dbReference>
<dbReference type="EMBL" id="RBII01000001">
    <property type="protein sequence ID" value="RKQ70858.1"/>
    <property type="molecule type" value="Genomic_DNA"/>
</dbReference>
<organism evidence="15 16">
    <name type="scientific">Litorimonas taeanensis</name>
    <dbReference type="NCBI Taxonomy" id="568099"/>
    <lineage>
        <taxon>Bacteria</taxon>
        <taxon>Pseudomonadati</taxon>
        <taxon>Pseudomonadota</taxon>
        <taxon>Alphaproteobacteria</taxon>
        <taxon>Maricaulales</taxon>
        <taxon>Robiginitomaculaceae</taxon>
    </lineage>
</organism>
<keyword evidence="10" id="KW-0408">Iron</keyword>
<dbReference type="InterPro" id="IPR016174">
    <property type="entry name" value="Di-haem_cyt_TM"/>
</dbReference>
<comment type="caution">
    <text evidence="15">The sequence shown here is derived from an EMBL/GenBank/DDBJ whole genome shotgun (WGS) entry which is preliminary data.</text>
</comment>
<dbReference type="GO" id="GO:0046872">
    <property type="term" value="F:metal ion binding"/>
    <property type="evidence" value="ECO:0007669"/>
    <property type="project" value="UniProtKB-KW"/>
</dbReference>
<evidence type="ECO:0000313" key="15">
    <source>
        <dbReference type="EMBL" id="RKQ70858.1"/>
    </source>
</evidence>
<keyword evidence="16" id="KW-1185">Reference proteome</keyword>
<feature type="transmembrane region" description="Helical" evidence="13">
    <location>
        <begin position="93"/>
        <end position="111"/>
    </location>
</feature>
<feature type="domain" description="Cytochrome b561 bacterial/Ni-hydrogenase" evidence="14">
    <location>
        <begin position="10"/>
        <end position="191"/>
    </location>
</feature>
<evidence type="ECO:0000313" key="16">
    <source>
        <dbReference type="Proteomes" id="UP000282211"/>
    </source>
</evidence>
<keyword evidence="7" id="KW-0479">Metal-binding</keyword>
<keyword evidence="8" id="KW-0249">Electron transport</keyword>
<comment type="cofactor">
    <cofactor evidence="1">
        <name>heme b</name>
        <dbReference type="ChEBI" id="CHEBI:60344"/>
    </cofactor>
</comment>
<evidence type="ECO:0000256" key="10">
    <source>
        <dbReference type="ARBA" id="ARBA00023004"/>
    </source>
</evidence>
<dbReference type="GO" id="GO:0009055">
    <property type="term" value="F:electron transfer activity"/>
    <property type="evidence" value="ECO:0007669"/>
    <property type="project" value="InterPro"/>
</dbReference>
<dbReference type="OrthoDB" id="1247465at2"/>
<dbReference type="AlphaFoldDB" id="A0A420WIM3"/>
<evidence type="ECO:0000256" key="4">
    <source>
        <dbReference type="ARBA" id="ARBA00022475"/>
    </source>
</evidence>
<evidence type="ECO:0000256" key="8">
    <source>
        <dbReference type="ARBA" id="ARBA00022982"/>
    </source>
</evidence>
<evidence type="ECO:0000256" key="6">
    <source>
        <dbReference type="ARBA" id="ARBA00022692"/>
    </source>
</evidence>
<evidence type="ECO:0000256" key="3">
    <source>
        <dbReference type="ARBA" id="ARBA00022448"/>
    </source>
</evidence>
<dbReference type="FunCoup" id="A0A420WIM3">
    <property type="interactions" value="60"/>
</dbReference>
<dbReference type="GO" id="GO:0020037">
    <property type="term" value="F:heme binding"/>
    <property type="evidence" value="ECO:0007669"/>
    <property type="project" value="TreeGrafter"/>
</dbReference>
<reference evidence="15 16" key="1">
    <citation type="submission" date="2018-10" db="EMBL/GenBank/DDBJ databases">
        <title>Genomic Encyclopedia of Type Strains, Phase IV (KMG-IV): sequencing the most valuable type-strain genomes for metagenomic binning, comparative biology and taxonomic classification.</title>
        <authorList>
            <person name="Goeker M."/>
        </authorList>
    </citation>
    <scope>NUCLEOTIDE SEQUENCE [LARGE SCALE GENOMIC DNA]</scope>
    <source>
        <strain evidence="15 16">DSM 22008</strain>
    </source>
</reference>
<protein>
    <submittedName>
        <fullName evidence="15">Cytochrome b561</fullName>
    </submittedName>
</protein>
<comment type="subcellular location">
    <subcellularLocation>
        <location evidence="2">Cell membrane</location>
        <topology evidence="2">Multi-pass membrane protein</topology>
    </subcellularLocation>
</comment>
<dbReference type="InParanoid" id="A0A420WIM3"/>
<keyword evidence="5" id="KW-0349">Heme</keyword>
<dbReference type="GO" id="GO:0005886">
    <property type="term" value="C:plasma membrane"/>
    <property type="evidence" value="ECO:0007669"/>
    <property type="project" value="UniProtKB-SubCell"/>
</dbReference>
<keyword evidence="9 13" id="KW-1133">Transmembrane helix</keyword>
<proteinExistence type="inferred from homology"/>